<organism evidence="6 7">
    <name type="scientific">Pedobacter ginsenosidimutans</name>
    <dbReference type="NCBI Taxonomy" id="687842"/>
    <lineage>
        <taxon>Bacteria</taxon>
        <taxon>Pseudomonadati</taxon>
        <taxon>Bacteroidota</taxon>
        <taxon>Sphingobacteriia</taxon>
        <taxon>Sphingobacteriales</taxon>
        <taxon>Sphingobacteriaceae</taxon>
        <taxon>Pedobacter</taxon>
    </lineage>
</organism>
<gene>
    <name evidence="6" type="ORF">ASU31_00815</name>
</gene>
<accession>A0A0T5VVI5</accession>
<name>A0A0T5VVI5_9SPHI</name>
<feature type="transmembrane region" description="Helical" evidence="5">
    <location>
        <begin position="71"/>
        <end position="92"/>
    </location>
</feature>
<dbReference type="EMBL" id="LMZQ01000001">
    <property type="protein sequence ID" value="KRT17867.1"/>
    <property type="molecule type" value="Genomic_DNA"/>
</dbReference>
<feature type="transmembrane region" description="Helical" evidence="5">
    <location>
        <begin position="243"/>
        <end position="262"/>
    </location>
</feature>
<evidence type="ECO:0000313" key="6">
    <source>
        <dbReference type="EMBL" id="KRT17867.1"/>
    </source>
</evidence>
<proteinExistence type="inferred from homology"/>
<dbReference type="InterPro" id="IPR002781">
    <property type="entry name" value="TM_pro_TauE-like"/>
</dbReference>
<evidence type="ECO:0000256" key="4">
    <source>
        <dbReference type="ARBA" id="ARBA00023136"/>
    </source>
</evidence>
<dbReference type="AlphaFoldDB" id="A0A0T5VVI5"/>
<feature type="transmembrane region" description="Helical" evidence="5">
    <location>
        <begin position="6"/>
        <end position="37"/>
    </location>
</feature>
<evidence type="ECO:0000313" key="7">
    <source>
        <dbReference type="Proteomes" id="UP000051950"/>
    </source>
</evidence>
<dbReference type="PANTHER" id="PTHR43701">
    <property type="entry name" value="MEMBRANE TRANSPORTER PROTEIN MJ0441-RELATED"/>
    <property type="match status" value="1"/>
</dbReference>
<keyword evidence="2 5" id="KW-0812">Transmembrane</keyword>
<dbReference type="OrthoDB" id="8559161at2"/>
<comment type="subcellular location">
    <subcellularLocation>
        <location evidence="5">Cell membrane</location>
        <topology evidence="5">Multi-pass membrane protein</topology>
    </subcellularLocation>
    <subcellularLocation>
        <location evidence="1">Membrane</location>
        <topology evidence="1">Multi-pass membrane protein</topology>
    </subcellularLocation>
</comment>
<comment type="similarity">
    <text evidence="5">Belongs to the 4-toluene sulfonate uptake permease (TSUP) (TC 2.A.102) family.</text>
</comment>
<dbReference type="Proteomes" id="UP000051950">
    <property type="component" value="Unassembled WGS sequence"/>
</dbReference>
<dbReference type="InterPro" id="IPR051598">
    <property type="entry name" value="TSUP/Inactive_protease-like"/>
</dbReference>
<keyword evidence="7" id="KW-1185">Reference proteome</keyword>
<feature type="transmembrane region" description="Helical" evidence="5">
    <location>
        <begin position="188"/>
        <end position="206"/>
    </location>
</feature>
<reference evidence="6 7" key="1">
    <citation type="submission" date="2015-11" db="EMBL/GenBank/DDBJ databases">
        <title>Sequence of Pedobacter ginsenosidimutans.</title>
        <authorList>
            <person name="Carson E."/>
            <person name="Keyser V."/>
            <person name="Newman J."/>
            <person name="Miller J."/>
        </authorList>
    </citation>
    <scope>NUCLEOTIDE SEQUENCE [LARGE SCALE GENOMIC DNA]</scope>
    <source>
        <strain evidence="6 7">KACC 14530</strain>
    </source>
</reference>
<feature type="transmembrane region" description="Helical" evidence="5">
    <location>
        <begin position="218"/>
        <end position="236"/>
    </location>
</feature>
<evidence type="ECO:0000256" key="3">
    <source>
        <dbReference type="ARBA" id="ARBA00022989"/>
    </source>
</evidence>
<comment type="caution">
    <text evidence="6">The sequence shown here is derived from an EMBL/GenBank/DDBJ whole genome shotgun (WGS) entry which is preliminary data.</text>
</comment>
<dbReference type="GO" id="GO:0005886">
    <property type="term" value="C:plasma membrane"/>
    <property type="evidence" value="ECO:0007669"/>
    <property type="project" value="UniProtKB-SubCell"/>
</dbReference>
<keyword evidence="5" id="KW-1003">Cell membrane</keyword>
<dbReference type="STRING" id="687842.ASU31_00815"/>
<evidence type="ECO:0000256" key="5">
    <source>
        <dbReference type="RuleBase" id="RU363041"/>
    </source>
</evidence>
<sequence>MISQAVAYMLAAVVGISLGLIGSGGSILMVPILVYILGIEPILATTYSLFIVGMTSLIGGISGIIQKSVIFPIVFIFGIPSIISVYLTRAFIIPVIPNILFSINGVDFTRDVSLMVIFSMVMILSSVSMIKKPKSLTTGEGKVDAKKNVILFLQGTSVGILAGLVGAGGGFLIIPALVLLGRIPMKKAIVTSLCIIALNSVIGFAGSLQSGISVDWKFLLSFTLCSVIGIFTGIYFSQKVQSAKLKIAFGWFVMFMGIYILFKELVP</sequence>
<dbReference type="RefSeq" id="WP_057930497.1">
    <property type="nucleotide sequence ID" value="NZ_LMZQ01000001.1"/>
</dbReference>
<dbReference type="Pfam" id="PF01925">
    <property type="entry name" value="TauE"/>
    <property type="match status" value="1"/>
</dbReference>
<feature type="transmembrane region" description="Helical" evidence="5">
    <location>
        <begin position="44"/>
        <end position="65"/>
    </location>
</feature>
<feature type="transmembrane region" description="Helical" evidence="5">
    <location>
        <begin position="150"/>
        <end position="181"/>
    </location>
</feature>
<protein>
    <recommendedName>
        <fullName evidence="5">Probable membrane transporter protein</fullName>
    </recommendedName>
</protein>
<keyword evidence="4 5" id="KW-0472">Membrane</keyword>
<keyword evidence="3 5" id="KW-1133">Transmembrane helix</keyword>
<evidence type="ECO:0000256" key="2">
    <source>
        <dbReference type="ARBA" id="ARBA00022692"/>
    </source>
</evidence>
<dbReference type="PANTHER" id="PTHR43701:SF2">
    <property type="entry name" value="MEMBRANE TRANSPORTER PROTEIN YJNA-RELATED"/>
    <property type="match status" value="1"/>
</dbReference>
<feature type="transmembrane region" description="Helical" evidence="5">
    <location>
        <begin position="112"/>
        <end position="130"/>
    </location>
</feature>
<evidence type="ECO:0000256" key="1">
    <source>
        <dbReference type="ARBA" id="ARBA00004141"/>
    </source>
</evidence>